<dbReference type="SUPFAM" id="SSF53254">
    <property type="entry name" value="Phosphoglycerate mutase-like"/>
    <property type="match status" value="1"/>
</dbReference>
<name>A0A6P3Y3J8_DINQU</name>
<dbReference type="InterPro" id="IPR029033">
    <property type="entry name" value="His_PPase_superfam"/>
</dbReference>
<dbReference type="KEGG" id="dqu:106749955"/>
<comment type="catalytic activity">
    <reaction evidence="1">
        <text>a phosphate monoester + H2O = an alcohol + phosphate</text>
        <dbReference type="Rhea" id="RHEA:15017"/>
        <dbReference type="ChEBI" id="CHEBI:15377"/>
        <dbReference type="ChEBI" id="CHEBI:30879"/>
        <dbReference type="ChEBI" id="CHEBI:43474"/>
        <dbReference type="ChEBI" id="CHEBI:67140"/>
        <dbReference type="EC" id="3.1.3.2"/>
    </reaction>
</comment>
<dbReference type="InterPro" id="IPR000560">
    <property type="entry name" value="His_Pase_clade-2"/>
</dbReference>
<evidence type="ECO:0000256" key="2">
    <source>
        <dbReference type="ARBA" id="ARBA00005375"/>
    </source>
</evidence>
<keyword evidence="3" id="KW-0812">Transmembrane</keyword>
<gene>
    <name evidence="5" type="primary">LOC106749955</name>
</gene>
<keyword evidence="4" id="KW-1185">Reference proteome</keyword>
<feature type="transmembrane region" description="Helical" evidence="3">
    <location>
        <begin position="20"/>
        <end position="39"/>
    </location>
</feature>
<sequence>MARHWLREQIPNFWKRGACVSVITLGTFIGCTLLVYTTLANPTPKYGTLQQVVFLFRHGDRNPTETYPKDPYINYTWPSGWGALTKKGMLQLYNLGRWIRQEYGAIIGNKYESVNTSVRSTYADRCIMSAQTLLAGLFLPSPEDIFVPGLEWTPVPVHAIPREVDKLIAVKAPCPRLAEALKKAYQEEEKRSGEAMADYYKGLTEHTGQNMTTITDVEFLYNTLEIEDKHGLQLPIWTQKYYNNEMREIAARSLAIFTDNIIQKRLQGGPLVKEILQHMEETKIGPQPKRAYFYSAHDITIVNTMRTMGFTSKLLKPDYGAALILELHLADNGNQEVKILYLKNTETKVAEFLEIPNCASPCLLQNLKQAWSEVIPDNWDAECKT</sequence>
<dbReference type="RefSeq" id="XP_014485430.1">
    <property type="nucleotide sequence ID" value="XM_014629944.1"/>
</dbReference>
<dbReference type="PROSITE" id="PS51257">
    <property type="entry name" value="PROKAR_LIPOPROTEIN"/>
    <property type="match status" value="1"/>
</dbReference>
<dbReference type="GeneID" id="106749955"/>
<organism evidence="4 5">
    <name type="scientific">Dinoponera quadriceps</name>
    <name type="common">South American ant</name>
    <dbReference type="NCBI Taxonomy" id="609295"/>
    <lineage>
        <taxon>Eukaryota</taxon>
        <taxon>Metazoa</taxon>
        <taxon>Ecdysozoa</taxon>
        <taxon>Arthropoda</taxon>
        <taxon>Hexapoda</taxon>
        <taxon>Insecta</taxon>
        <taxon>Pterygota</taxon>
        <taxon>Neoptera</taxon>
        <taxon>Endopterygota</taxon>
        <taxon>Hymenoptera</taxon>
        <taxon>Apocrita</taxon>
        <taxon>Aculeata</taxon>
        <taxon>Formicoidea</taxon>
        <taxon>Formicidae</taxon>
        <taxon>Ponerinae</taxon>
        <taxon>Ponerini</taxon>
        <taxon>Dinoponera</taxon>
    </lineage>
</organism>
<evidence type="ECO:0000313" key="5">
    <source>
        <dbReference type="RefSeq" id="XP_014485430.1"/>
    </source>
</evidence>
<comment type="similarity">
    <text evidence="2">Belongs to the histidine acid phosphatase family.</text>
</comment>
<dbReference type="InterPro" id="IPR050645">
    <property type="entry name" value="Histidine_acid_phosphatase"/>
</dbReference>
<dbReference type="Proteomes" id="UP000515204">
    <property type="component" value="Unplaced"/>
</dbReference>
<dbReference type="InterPro" id="IPR033379">
    <property type="entry name" value="Acid_Pase_AS"/>
</dbReference>
<dbReference type="PANTHER" id="PTHR11567:SF19">
    <property type="entry name" value="GH19849P"/>
    <property type="match status" value="1"/>
</dbReference>
<dbReference type="OrthoDB" id="258392at2759"/>
<proteinExistence type="inferred from homology"/>
<evidence type="ECO:0000256" key="1">
    <source>
        <dbReference type="ARBA" id="ARBA00000032"/>
    </source>
</evidence>
<keyword evidence="3" id="KW-1133">Transmembrane helix</keyword>
<dbReference type="Pfam" id="PF00328">
    <property type="entry name" value="His_Phos_2"/>
    <property type="match status" value="1"/>
</dbReference>
<protein>
    <submittedName>
        <fullName evidence="5">Lysosomal acid phosphatase-like</fullName>
    </submittedName>
</protein>
<dbReference type="AlphaFoldDB" id="A0A6P3Y3J8"/>
<dbReference type="CDD" id="cd07061">
    <property type="entry name" value="HP_HAP_like"/>
    <property type="match status" value="1"/>
</dbReference>
<keyword evidence="3" id="KW-0472">Membrane</keyword>
<dbReference type="PANTHER" id="PTHR11567">
    <property type="entry name" value="ACID PHOSPHATASE-RELATED"/>
    <property type="match status" value="1"/>
</dbReference>
<dbReference type="GO" id="GO:0003993">
    <property type="term" value="F:acid phosphatase activity"/>
    <property type="evidence" value="ECO:0007669"/>
    <property type="project" value="UniProtKB-EC"/>
</dbReference>
<dbReference type="Gene3D" id="3.40.50.1240">
    <property type="entry name" value="Phosphoglycerate mutase-like"/>
    <property type="match status" value="1"/>
</dbReference>
<dbReference type="PROSITE" id="PS00616">
    <property type="entry name" value="HIS_ACID_PHOSPHAT_1"/>
    <property type="match status" value="1"/>
</dbReference>
<accession>A0A6P3Y3J8</accession>
<evidence type="ECO:0000256" key="3">
    <source>
        <dbReference type="SAM" id="Phobius"/>
    </source>
</evidence>
<reference evidence="5" key="1">
    <citation type="submission" date="2025-08" db="UniProtKB">
        <authorList>
            <consortium name="RefSeq"/>
        </authorList>
    </citation>
    <scope>IDENTIFICATION</scope>
</reference>
<evidence type="ECO:0000313" key="4">
    <source>
        <dbReference type="Proteomes" id="UP000515204"/>
    </source>
</evidence>